<dbReference type="GO" id="GO:0003841">
    <property type="term" value="F:1-acylglycerol-3-phosphate O-acyltransferase activity"/>
    <property type="evidence" value="ECO:0007669"/>
    <property type="project" value="TreeGrafter"/>
</dbReference>
<dbReference type="PANTHER" id="PTHR10434:SF11">
    <property type="entry name" value="1-ACYL-SN-GLYCEROL-3-PHOSPHATE ACYLTRANSFERASE"/>
    <property type="match status" value="1"/>
</dbReference>
<evidence type="ECO:0000259" key="5">
    <source>
        <dbReference type="SMART" id="SM00563"/>
    </source>
</evidence>
<keyword evidence="4" id="KW-0472">Membrane</keyword>
<dbReference type="AlphaFoldDB" id="A0A318E9S5"/>
<feature type="transmembrane region" description="Helical" evidence="4">
    <location>
        <begin position="12"/>
        <end position="36"/>
    </location>
</feature>
<keyword evidence="3 6" id="KW-0012">Acyltransferase</keyword>
<evidence type="ECO:0000256" key="2">
    <source>
        <dbReference type="ARBA" id="ARBA00022679"/>
    </source>
</evidence>
<evidence type="ECO:0000313" key="6">
    <source>
        <dbReference type="EMBL" id="PXV65759.1"/>
    </source>
</evidence>
<dbReference type="SUPFAM" id="SSF69593">
    <property type="entry name" value="Glycerol-3-phosphate (1)-acyltransferase"/>
    <property type="match status" value="1"/>
</dbReference>
<gene>
    <name evidence="6" type="ORF">C8D93_109138</name>
</gene>
<protein>
    <submittedName>
        <fullName evidence="6">1-acyl-sn-glycerol-3-phosphate acyltransferase</fullName>
    </submittedName>
</protein>
<dbReference type="GO" id="GO:0006654">
    <property type="term" value="P:phosphatidic acid biosynthetic process"/>
    <property type="evidence" value="ECO:0007669"/>
    <property type="project" value="TreeGrafter"/>
</dbReference>
<dbReference type="OrthoDB" id="9812274at2"/>
<dbReference type="PANTHER" id="PTHR10434">
    <property type="entry name" value="1-ACYL-SN-GLYCEROL-3-PHOSPHATE ACYLTRANSFERASE"/>
    <property type="match status" value="1"/>
</dbReference>
<dbReference type="InterPro" id="IPR002123">
    <property type="entry name" value="Plipid/glycerol_acylTrfase"/>
</dbReference>
<evidence type="ECO:0000256" key="3">
    <source>
        <dbReference type="ARBA" id="ARBA00023315"/>
    </source>
</evidence>
<comment type="caution">
    <text evidence="6">The sequence shown here is derived from an EMBL/GenBank/DDBJ whole genome shotgun (WGS) entry which is preliminary data.</text>
</comment>
<feature type="domain" description="Phospholipid/glycerol acyltransferase" evidence="5">
    <location>
        <begin position="69"/>
        <end position="183"/>
    </location>
</feature>
<dbReference type="RefSeq" id="WP_110266142.1">
    <property type="nucleotide sequence ID" value="NZ_CAWNXA010000009.1"/>
</dbReference>
<organism evidence="6 7">
    <name type="scientific">Sinimarinibacterium flocculans</name>
    <dbReference type="NCBI Taxonomy" id="985250"/>
    <lineage>
        <taxon>Bacteria</taxon>
        <taxon>Pseudomonadati</taxon>
        <taxon>Pseudomonadota</taxon>
        <taxon>Gammaproteobacteria</taxon>
        <taxon>Nevskiales</taxon>
        <taxon>Nevskiaceae</taxon>
        <taxon>Sinimarinibacterium</taxon>
    </lineage>
</organism>
<keyword evidence="2 6" id="KW-0808">Transferase</keyword>
<dbReference type="Pfam" id="PF01553">
    <property type="entry name" value="Acyltransferase"/>
    <property type="match status" value="1"/>
</dbReference>
<evidence type="ECO:0000313" key="7">
    <source>
        <dbReference type="Proteomes" id="UP000248330"/>
    </source>
</evidence>
<keyword evidence="7" id="KW-1185">Reference proteome</keyword>
<evidence type="ECO:0000256" key="4">
    <source>
        <dbReference type="SAM" id="Phobius"/>
    </source>
</evidence>
<name>A0A318E9S5_9GAMM</name>
<dbReference type="Proteomes" id="UP000248330">
    <property type="component" value="Unassembled WGS sequence"/>
</dbReference>
<dbReference type="CDD" id="cd07989">
    <property type="entry name" value="LPLAT_AGPAT-like"/>
    <property type="match status" value="1"/>
</dbReference>
<sequence>MKRLLGGCYAVVAPLILVPVTFLVCLIVIAGPTLAIRRELGRFGVRLMLTAIGVPLIVRGREHLPAGASIVVANHASYLDGLVLTAALPRRFSFVVQDGAANWPLVGFTLKRMGVIFVNRASAHQSAQLTRQLMRRLQHGEPIAIFPEGTFRPEPGVMRFKDGAFLIAARTGVPVVPAGIRGTRRLYGGGRRLPRWSVVHVDIDAHATAASGGRDAALALRDRMRERVIALCTEPDRAAVGTDVPA</sequence>
<keyword evidence="4" id="KW-1133">Transmembrane helix</keyword>
<accession>A0A318E9S5</accession>
<proteinExistence type="predicted"/>
<reference evidence="6 7" key="1">
    <citation type="submission" date="2018-04" db="EMBL/GenBank/DDBJ databases">
        <title>Genomic Encyclopedia of Type Strains, Phase IV (KMG-IV): sequencing the most valuable type-strain genomes for metagenomic binning, comparative biology and taxonomic classification.</title>
        <authorList>
            <person name="Goeker M."/>
        </authorList>
    </citation>
    <scope>NUCLEOTIDE SEQUENCE [LARGE SCALE GENOMIC DNA]</scope>
    <source>
        <strain evidence="6 7">DSM 104150</strain>
    </source>
</reference>
<dbReference type="EMBL" id="QICN01000009">
    <property type="protein sequence ID" value="PXV65759.1"/>
    <property type="molecule type" value="Genomic_DNA"/>
</dbReference>
<evidence type="ECO:0000256" key="1">
    <source>
        <dbReference type="ARBA" id="ARBA00005189"/>
    </source>
</evidence>
<dbReference type="SMART" id="SM00563">
    <property type="entry name" value="PlsC"/>
    <property type="match status" value="1"/>
</dbReference>
<keyword evidence="4" id="KW-0812">Transmembrane</keyword>
<comment type="pathway">
    <text evidence="1">Lipid metabolism.</text>
</comment>